<sequence length="167" mass="18407">MSWSAKNCARKRGALESCVAHRKWRRVDVRMKERAPVMRVRHQRANEDVELLEKGKRAAAGGMVGRHGCRSRTMIVAVHVCLPRHGGGHARDVLLIRGRWGGRIQRGCMRERGEGGTVELRSAGRGPCRTRRAGMEHHEPEDLFCEGGGGSGVDGKVDADEAACTFT</sequence>
<organism evidence="1 2">
    <name type="scientific">Mycena rosella</name>
    <name type="common">Pink bonnet</name>
    <name type="synonym">Agaricus rosellus</name>
    <dbReference type="NCBI Taxonomy" id="1033263"/>
    <lineage>
        <taxon>Eukaryota</taxon>
        <taxon>Fungi</taxon>
        <taxon>Dikarya</taxon>
        <taxon>Basidiomycota</taxon>
        <taxon>Agaricomycotina</taxon>
        <taxon>Agaricomycetes</taxon>
        <taxon>Agaricomycetidae</taxon>
        <taxon>Agaricales</taxon>
        <taxon>Marasmiineae</taxon>
        <taxon>Mycenaceae</taxon>
        <taxon>Mycena</taxon>
    </lineage>
</organism>
<proteinExistence type="predicted"/>
<dbReference type="EMBL" id="JARKIE010000396">
    <property type="protein sequence ID" value="KAJ7645723.1"/>
    <property type="molecule type" value="Genomic_DNA"/>
</dbReference>
<dbReference type="Proteomes" id="UP001221757">
    <property type="component" value="Unassembled WGS sequence"/>
</dbReference>
<accession>A0AAD7FY55</accession>
<gene>
    <name evidence="1" type="ORF">B0H17DRAFT_1148378</name>
</gene>
<dbReference type="AlphaFoldDB" id="A0AAD7FY55"/>
<protein>
    <submittedName>
        <fullName evidence="1">Uncharacterized protein</fullName>
    </submittedName>
</protein>
<evidence type="ECO:0000313" key="1">
    <source>
        <dbReference type="EMBL" id="KAJ7645723.1"/>
    </source>
</evidence>
<name>A0AAD7FY55_MYCRO</name>
<evidence type="ECO:0000313" key="2">
    <source>
        <dbReference type="Proteomes" id="UP001221757"/>
    </source>
</evidence>
<reference evidence="1" key="1">
    <citation type="submission" date="2023-03" db="EMBL/GenBank/DDBJ databases">
        <title>Massive genome expansion in bonnet fungi (Mycena s.s.) driven by repeated elements and novel gene families across ecological guilds.</title>
        <authorList>
            <consortium name="Lawrence Berkeley National Laboratory"/>
            <person name="Harder C.B."/>
            <person name="Miyauchi S."/>
            <person name="Viragh M."/>
            <person name="Kuo A."/>
            <person name="Thoen E."/>
            <person name="Andreopoulos B."/>
            <person name="Lu D."/>
            <person name="Skrede I."/>
            <person name="Drula E."/>
            <person name="Henrissat B."/>
            <person name="Morin E."/>
            <person name="Kohler A."/>
            <person name="Barry K."/>
            <person name="LaButti K."/>
            <person name="Morin E."/>
            <person name="Salamov A."/>
            <person name="Lipzen A."/>
            <person name="Mereny Z."/>
            <person name="Hegedus B."/>
            <person name="Baldrian P."/>
            <person name="Stursova M."/>
            <person name="Weitz H."/>
            <person name="Taylor A."/>
            <person name="Grigoriev I.V."/>
            <person name="Nagy L.G."/>
            <person name="Martin F."/>
            <person name="Kauserud H."/>
        </authorList>
    </citation>
    <scope>NUCLEOTIDE SEQUENCE</scope>
    <source>
        <strain evidence="1">CBHHK067</strain>
    </source>
</reference>
<keyword evidence="2" id="KW-1185">Reference proteome</keyword>
<comment type="caution">
    <text evidence="1">The sequence shown here is derived from an EMBL/GenBank/DDBJ whole genome shotgun (WGS) entry which is preliminary data.</text>
</comment>